<dbReference type="NCBIfam" id="TIGR01470">
    <property type="entry name" value="cysG_Nterm"/>
    <property type="match status" value="1"/>
</dbReference>
<keyword evidence="5" id="KW-0627">Porphyrin biosynthesis</keyword>
<dbReference type="PANTHER" id="PTHR35330">
    <property type="entry name" value="SIROHEME BIOSYNTHESIS PROTEIN MET8"/>
    <property type="match status" value="1"/>
</dbReference>
<reference evidence="6 7" key="1">
    <citation type="submission" date="2020-08" db="EMBL/GenBank/DDBJ databases">
        <title>Genomic Encyclopedia of Type Strains, Phase IV (KMG-IV): sequencing the most valuable type-strain genomes for metagenomic binning, comparative biology and taxonomic classification.</title>
        <authorList>
            <person name="Goeker M."/>
        </authorList>
    </citation>
    <scope>NUCLEOTIDE SEQUENCE [LARGE SCALE GENOMIC DNA]</scope>
    <source>
        <strain evidence="6 7">DSM 102189</strain>
    </source>
</reference>
<dbReference type="Pfam" id="PF13241">
    <property type="entry name" value="NAD_binding_7"/>
    <property type="match status" value="1"/>
</dbReference>
<dbReference type="Proteomes" id="UP000538147">
    <property type="component" value="Unassembled WGS sequence"/>
</dbReference>
<proteinExistence type="predicted"/>
<keyword evidence="6" id="KW-0489">Methyltransferase</keyword>
<dbReference type="EMBL" id="JACIIV010000007">
    <property type="protein sequence ID" value="MBB6226994.1"/>
    <property type="molecule type" value="Genomic_DNA"/>
</dbReference>
<keyword evidence="3 6" id="KW-0560">Oxidoreductase</keyword>
<dbReference type="RefSeq" id="WP_184196730.1">
    <property type="nucleotide sequence ID" value="NZ_JACIIV010000007.1"/>
</dbReference>
<dbReference type="SUPFAM" id="SSF75615">
    <property type="entry name" value="Siroheme synthase middle domains-like"/>
    <property type="match status" value="1"/>
</dbReference>
<name>A0A841L307_9SPHN</name>
<dbReference type="UniPathway" id="UPA00262">
    <property type="reaction ID" value="UER00222"/>
</dbReference>
<gene>
    <name evidence="6" type="ORF">FHS79_001156</name>
</gene>
<protein>
    <recommendedName>
        <fullName evidence="2">precorrin-2 dehydrogenase</fullName>
        <ecNumber evidence="2">1.3.1.76</ecNumber>
    </recommendedName>
</protein>
<keyword evidence="6" id="KW-0456">Lyase</keyword>
<evidence type="ECO:0000256" key="1">
    <source>
        <dbReference type="ARBA" id="ARBA00005010"/>
    </source>
</evidence>
<evidence type="ECO:0000256" key="3">
    <source>
        <dbReference type="ARBA" id="ARBA00023002"/>
    </source>
</evidence>
<organism evidence="6 7">
    <name type="scientific">Polymorphobacter multimanifer</name>
    <dbReference type="NCBI Taxonomy" id="1070431"/>
    <lineage>
        <taxon>Bacteria</taxon>
        <taxon>Pseudomonadati</taxon>
        <taxon>Pseudomonadota</taxon>
        <taxon>Alphaproteobacteria</taxon>
        <taxon>Sphingomonadales</taxon>
        <taxon>Sphingosinicellaceae</taxon>
        <taxon>Polymorphobacter</taxon>
    </lineage>
</organism>
<dbReference type="PANTHER" id="PTHR35330:SF1">
    <property type="entry name" value="SIROHEME BIOSYNTHESIS PROTEIN MET8"/>
    <property type="match status" value="1"/>
</dbReference>
<dbReference type="GO" id="GO:0004325">
    <property type="term" value="F:ferrochelatase activity"/>
    <property type="evidence" value="ECO:0007669"/>
    <property type="project" value="InterPro"/>
</dbReference>
<dbReference type="GO" id="GO:0032259">
    <property type="term" value="P:methylation"/>
    <property type="evidence" value="ECO:0007669"/>
    <property type="project" value="UniProtKB-KW"/>
</dbReference>
<dbReference type="InterPro" id="IPR006367">
    <property type="entry name" value="Sirohaem_synthase_N"/>
</dbReference>
<keyword evidence="7" id="KW-1185">Reference proteome</keyword>
<dbReference type="GO" id="GO:0043115">
    <property type="term" value="F:precorrin-2 dehydrogenase activity"/>
    <property type="evidence" value="ECO:0007669"/>
    <property type="project" value="UniProtKB-EC"/>
</dbReference>
<comment type="caution">
    <text evidence="6">The sequence shown here is derived from an EMBL/GenBank/DDBJ whole genome shotgun (WGS) entry which is preliminary data.</text>
</comment>
<keyword evidence="6" id="KW-0808">Transferase</keyword>
<evidence type="ECO:0000313" key="6">
    <source>
        <dbReference type="EMBL" id="MBB6226994.1"/>
    </source>
</evidence>
<evidence type="ECO:0000313" key="7">
    <source>
        <dbReference type="Proteomes" id="UP000538147"/>
    </source>
</evidence>
<dbReference type="InterPro" id="IPR028161">
    <property type="entry name" value="Met8-like"/>
</dbReference>
<dbReference type="GO" id="GO:0019354">
    <property type="term" value="P:siroheme biosynthetic process"/>
    <property type="evidence" value="ECO:0007669"/>
    <property type="project" value="UniProtKB-UniPathway"/>
</dbReference>
<keyword evidence="4" id="KW-0520">NAD</keyword>
<dbReference type="EC" id="1.3.1.76" evidence="2"/>
<dbReference type="GO" id="GO:0008168">
    <property type="term" value="F:methyltransferase activity"/>
    <property type="evidence" value="ECO:0007669"/>
    <property type="project" value="UniProtKB-KW"/>
</dbReference>
<sequence>MDVLPLFVPLAGRKVIMVGDGEAAAAKLRLVEAAGGVGCDESAGDAVLAYVALDDEVEAAAAAARLRARGLLVNVVDRPAMSDFLMGAIIDRSPVVVSISTGGASASLARALRGRLEGLLPASLGGLARAIGGARRAASAAHPAISDRRRLWERSLAEGGALDPLRPLAAPEAAVAAAIAGSSAAVTELREIMVSSDDPGELSLNALAALGRCDALLVLPGVPAAVTDRARRDAVRLEVLPDKLPEGLTVVLRPQASSSVSQ</sequence>
<evidence type="ECO:0000256" key="5">
    <source>
        <dbReference type="ARBA" id="ARBA00023244"/>
    </source>
</evidence>
<dbReference type="AlphaFoldDB" id="A0A841L307"/>
<accession>A0A841L307</accession>
<comment type="pathway">
    <text evidence="1">Porphyrin-containing compound metabolism; siroheme biosynthesis; sirohydrochlorin from precorrin-2: step 1/1.</text>
</comment>
<evidence type="ECO:0000256" key="4">
    <source>
        <dbReference type="ARBA" id="ARBA00023027"/>
    </source>
</evidence>
<evidence type="ECO:0000256" key="2">
    <source>
        <dbReference type="ARBA" id="ARBA00012400"/>
    </source>
</evidence>
<dbReference type="Gene3D" id="3.30.160.110">
    <property type="entry name" value="Siroheme synthase, domain 2"/>
    <property type="match status" value="1"/>
</dbReference>